<comment type="caution">
    <text evidence="1">The sequence shown here is derived from an EMBL/GenBank/DDBJ whole genome shotgun (WGS) entry which is preliminary data.</text>
</comment>
<accession>A0A2T2WCT6</accession>
<proteinExistence type="predicted"/>
<sequence>MATIAKSMAARMGDSNPTSAQYVLTTRQAAESLVAGDHVHTNPEVYLVVLHGHFSDPGARVPPGAPIPTGTQINFTIDPVTQQILDFGISNQSLSDLPTLGQVQSLTLP</sequence>
<name>A0A2T2WCT6_9FIRM</name>
<protein>
    <submittedName>
        <fullName evidence="1">Uncharacterized protein</fullName>
    </submittedName>
</protein>
<gene>
    <name evidence="1" type="ORF">C7B45_16795</name>
</gene>
<organism evidence="1 2">
    <name type="scientific">Sulfobacillus acidophilus</name>
    <dbReference type="NCBI Taxonomy" id="53633"/>
    <lineage>
        <taxon>Bacteria</taxon>
        <taxon>Bacillati</taxon>
        <taxon>Bacillota</taxon>
        <taxon>Clostridia</taxon>
        <taxon>Eubacteriales</taxon>
        <taxon>Clostridiales Family XVII. Incertae Sedis</taxon>
        <taxon>Sulfobacillus</taxon>
    </lineage>
</organism>
<evidence type="ECO:0000313" key="2">
    <source>
        <dbReference type="Proteomes" id="UP000241848"/>
    </source>
</evidence>
<dbReference type="Proteomes" id="UP000241848">
    <property type="component" value="Unassembled WGS sequence"/>
</dbReference>
<reference evidence="1 2" key="1">
    <citation type="journal article" date="2014" name="BMC Genomics">
        <title>Comparison of environmental and isolate Sulfobacillus genomes reveals diverse carbon, sulfur, nitrogen, and hydrogen metabolisms.</title>
        <authorList>
            <person name="Justice N.B."/>
            <person name="Norman A."/>
            <person name="Brown C.T."/>
            <person name="Singh A."/>
            <person name="Thomas B.C."/>
            <person name="Banfield J.F."/>
        </authorList>
    </citation>
    <scope>NUCLEOTIDE SEQUENCE [LARGE SCALE GENOMIC DNA]</scope>
    <source>
        <strain evidence="1">AMDSBA3</strain>
    </source>
</reference>
<evidence type="ECO:0000313" key="1">
    <source>
        <dbReference type="EMBL" id="PSR20047.1"/>
    </source>
</evidence>
<dbReference type="EMBL" id="PXYV01000092">
    <property type="protein sequence ID" value="PSR20047.1"/>
    <property type="molecule type" value="Genomic_DNA"/>
</dbReference>
<dbReference type="AlphaFoldDB" id="A0A2T2WCT6"/>